<dbReference type="GeneID" id="111137667"/>
<dbReference type="Proteomes" id="UP000694844">
    <property type="component" value="Chromosome 5"/>
</dbReference>
<sequence>MARSGRSVLKKTLIFEGNCPVLQVTDFWTGNLVTFQKHLVQIVPMYQMRFTNIHFALAITHQGIGHMKTTLEFEEFEELMLHSQRERHEKLDEVVAGRDIIHGVTKLSKENVKSLAVIGIFGNSISGTSRLIALECAEWLEFETVQRPFDKLPEELKDKTIYFFYGWFGYWNDDLCSLEQVTKTLDFLAGVFSSEKPNNIKVIICMRSDLYDKYSTDLQKYEKLFENRLELTQRKRDEYGIHVDEKIKDRCKESDCGCKAITVDMLSKGKDTFIGIPLKINILTHFHELTSHYVNDRDILKVMKNHITALKEHDVYRWIKYICLKGQLSHSVFDVDLAKDIGIGEEHFDEENVYFKKYFTKNKLEKEETYVFWHPFIYICAFHSLYETEAFFVIAHCNVDAILQLLRPKDTVTSYIEISADEHHVSAFYERLKTINLHKKYDNHPLVRKAHQIGAEQIKK</sequence>
<dbReference type="RefSeq" id="XP_022344944.1">
    <property type="nucleotide sequence ID" value="XM_022489236.1"/>
</dbReference>
<accession>A0A8B8EY76</accession>
<evidence type="ECO:0000313" key="2">
    <source>
        <dbReference type="RefSeq" id="XP_022344941.1"/>
    </source>
</evidence>
<organism evidence="1 2">
    <name type="scientific">Crassostrea virginica</name>
    <name type="common">Eastern oyster</name>
    <dbReference type="NCBI Taxonomy" id="6565"/>
    <lineage>
        <taxon>Eukaryota</taxon>
        <taxon>Metazoa</taxon>
        <taxon>Spiralia</taxon>
        <taxon>Lophotrochozoa</taxon>
        <taxon>Mollusca</taxon>
        <taxon>Bivalvia</taxon>
        <taxon>Autobranchia</taxon>
        <taxon>Pteriomorphia</taxon>
        <taxon>Ostreida</taxon>
        <taxon>Ostreoidea</taxon>
        <taxon>Ostreidae</taxon>
        <taxon>Crassostrea</taxon>
    </lineage>
</organism>
<evidence type="ECO:0000313" key="5">
    <source>
        <dbReference type="RefSeq" id="XP_022344944.1"/>
    </source>
</evidence>
<gene>
    <name evidence="2 3 4 5" type="primary">LOC111137667</name>
</gene>
<dbReference type="RefSeq" id="XP_022344942.1">
    <property type="nucleotide sequence ID" value="XM_022489234.1"/>
</dbReference>
<evidence type="ECO:0000313" key="3">
    <source>
        <dbReference type="RefSeq" id="XP_022344942.1"/>
    </source>
</evidence>
<evidence type="ECO:0000313" key="4">
    <source>
        <dbReference type="RefSeq" id="XP_022344943.1"/>
    </source>
</evidence>
<dbReference type="KEGG" id="cvn:111137667"/>
<evidence type="ECO:0000313" key="1">
    <source>
        <dbReference type="Proteomes" id="UP000694844"/>
    </source>
</evidence>
<name>A0A8B8EY76_CRAVI</name>
<keyword evidence="1" id="KW-1185">Reference proteome</keyword>
<proteinExistence type="predicted"/>
<dbReference type="RefSeq" id="XP_022344943.1">
    <property type="nucleotide sequence ID" value="XM_022489235.1"/>
</dbReference>
<protein>
    <submittedName>
        <fullName evidence="2 3">Uncharacterized protein LOC111137667 isoform X1</fullName>
    </submittedName>
</protein>
<dbReference type="RefSeq" id="XP_022344941.1">
    <property type="nucleotide sequence ID" value="XM_022489233.1"/>
</dbReference>
<reference evidence="2 3" key="1">
    <citation type="submission" date="2025-04" db="UniProtKB">
        <authorList>
            <consortium name="RefSeq"/>
        </authorList>
    </citation>
    <scope>IDENTIFICATION</scope>
    <source>
        <tissue evidence="2 3">Whole sample</tissue>
    </source>
</reference>
<dbReference type="AlphaFoldDB" id="A0A8B8EY76"/>